<dbReference type="Gene3D" id="3.30.300.30">
    <property type="match status" value="1"/>
</dbReference>
<evidence type="ECO:0000313" key="2">
    <source>
        <dbReference type="Proteomes" id="UP000178092"/>
    </source>
</evidence>
<dbReference type="InterPro" id="IPR045851">
    <property type="entry name" value="AMP-bd_C_sf"/>
</dbReference>
<name>A0A1G2R0F8_9BACT</name>
<evidence type="ECO:0000313" key="1">
    <source>
        <dbReference type="EMBL" id="OHA65752.1"/>
    </source>
</evidence>
<dbReference type="SUPFAM" id="SSF56801">
    <property type="entry name" value="Acetyl-CoA synthetase-like"/>
    <property type="match status" value="1"/>
</dbReference>
<dbReference type="EMBL" id="MHTV01000042">
    <property type="protein sequence ID" value="OHA65752.1"/>
    <property type="molecule type" value="Genomic_DNA"/>
</dbReference>
<sequence length="105" mass="11786">MLLCSGSNIYPGLYEPIIQQIPGVAACALIGIRDEQAEDEAIILVVEPYNLEDKNVAEVVERSIRSGTYSIDIHALPDEISIMKLPRFGRQSKIDKKKLQELFKK</sequence>
<gene>
    <name evidence="1" type="ORF">A3C04_02445</name>
</gene>
<organism evidence="1 2">
    <name type="scientific">Candidatus Wildermuthbacteria bacterium RIFCSPHIGHO2_02_FULL_45_25</name>
    <dbReference type="NCBI Taxonomy" id="1802450"/>
    <lineage>
        <taxon>Bacteria</taxon>
        <taxon>Candidatus Wildermuthiibacteriota</taxon>
    </lineage>
</organism>
<dbReference type="Proteomes" id="UP000178092">
    <property type="component" value="Unassembled WGS sequence"/>
</dbReference>
<protein>
    <recommendedName>
        <fullName evidence="3">AMP-binding enzyme C-terminal domain-containing protein</fullName>
    </recommendedName>
</protein>
<accession>A0A1G2R0F8</accession>
<reference evidence="1 2" key="1">
    <citation type="journal article" date="2016" name="Nat. Commun.">
        <title>Thousands of microbial genomes shed light on interconnected biogeochemical processes in an aquifer system.</title>
        <authorList>
            <person name="Anantharaman K."/>
            <person name="Brown C.T."/>
            <person name="Hug L.A."/>
            <person name="Sharon I."/>
            <person name="Castelle C.J."/>
            <person name="Probst A.J."/>
            <person name="Thomas B.C."/>
            <person name="Singh A."/>
            <person name="Wilkins M.J."/>
            <person name="Karaoz U."/>
            <person name="Brodie E.L."/>
            <person name="Williams K.H."/>
            <person name="Hubbard S.S."/>
            <person name="Banfield J.F."/>
        </authorList>
    </citation>
    <scope>NUCLEOTIDE SEQUENCE [LARGE SCALE GENOMIC DNA]</scope>
</reference>
<proteinExistence type="predicted"/>
<comment type="caution">
    <text evidence="1">The sequence shown here is derived from an EMBL/GenBank/DDBJ whole genome shotgun (WGS) entry which is preliminary data.</text>
</comment>
<evidence type="ECO:0008006" key="3">
    <source>
        <dbReference type="Google" id="ProtNLM"/>
    </source>
</evidence>
<dbReference type="AlphaFoldDB" id="A0A1G2R0F8"/>